<dbReference type="AlphaFoldDB" id="A0A4Q4PWA6"/>
<keyword evidence="3" id="KW-1185">Reference proteome</keyword>
<protein>
    <submittedName>
        <fullName evidence="2">Uncharacterized protein</fullName>
    </submittedName>
</protein>
<gene>
    <name evidence="2" type="ORF">AA0113_g12701</name>
</gene>
<sequence>MTDERRETTPEEQIDAQQQMEKVARERGGVEKGLGAETVAKYVPGNKIQITEVIAMKQKKKKLYVAFSRKTLNKKIEYQLTETAGDTTKLYMNGKWFPQDQVYVV</sequence>
<name>A0A4Q4PWA6_9PLEO</name>
<evidence type="ECO:0000313" key="3">
    <source>
        <dbReference type="Proteomes" id="UP000293823"/>
    </source>
</evidence>
<dbReference type="EMBL" id="PEJP01000119">
    <property type="protein sequence ID" value="RYO23904.1"/>
    <property type="molecule type" value="Genomic_DNA"/>
</dbReference>
<evidence type="ECO:0000313" key="2">
    <source>
        <dbReference type="EMBL" id="RYO23904.1"/>
    </source>
</evidence>
<evidence type="ECO:0000256" key="1">
    <source>
        <dbReference type="SAM" id="MobiDB-lite"/>
    </source>
</evidence>
<dbReference type="OrthoDB" id="3685056at2759"/>
<feature type="region of interest" description="Disordered" evidence="1">
    <location>
        <begin position="1"/>
        <end position="29"/>
    </location>
</feature>
<organism evidence="2 3">
    <name type="scientific">Alternaria arborescens</name>
    <dbReference type="NCBI Taxonomy" id="156630"/>
    <lineage>
        <taxon>Eukaryota</taxon>
        <taxon>Fungi</taxon>
        <taxon>Dikarya</taxon>
        <taxon>Ascomycota</taxon>
        <taxon>Pezizomycotina</taxon>
        <taxon>Dothideomycetes</taxon>
        <taxon>Pleosporomycetidae</taxon>
        <taxon>Pleosporales</taxon>
        <taxon>Pleosporineae</taxon>
        <taxon>Pleosporaceae</taxon>
        <taxon>Alternaria</taxon>
        <taxon>Alternaria sect. Alternaria</taxon>
    </lineage>
</organism>
<proteinExistence type="predicted"/>
<reference evidence="3" key="1">
    <citation type="journal article" date="2019" name="bioRxiv">
        <title>Genomics, evolutionary history and diagnostics of the Alternaria alternata species group including apple and Asian pear pathotypes.</title>
        <authorList>
            <person name="Armitage A.D."/>
            <person name="Cockerton H.M."/>
            <person name="Sreenivasaprasad S."/>
            <person name="Woodhall J.W."/>
            <person name="Lane C.R."/>
            <person name="Harrison R.J."/>
            <person name="Clarkson J.P."/>
        </authorList>
    </citation>
    <scope>NUCLEOTIDE SEQUENCE [LARGE SCALE GENOMIC DNA]</scope>
    <source>
        <strain evidence="3">RGR 97.0016</strain>
    </source>
</reference>
<accession>A0A4Q4PWA6</accession>
<comment type="caution">
    <text evidence="2">The sequence shown here is derived from an EMBL/GenBank/DDBJ whole genome shotgun (WGS) entry which is preliminary data.</text>
</comment>
<dbReference type="Proteomes" id="UP000293823">
    <property type="component" value="Unassembled WGS sequence"/>
</dbReference>